<dbReference type="AlphaFoldDB" id="A0A2M4CD75"/>
<protein>
    <submittedName>
        <fullName evidence="1">Putative secreted protein</fullName>
    </submittedName>
</protein>
<evidence type="ECO:0000313" key="1">
    <source>
        <dbReference type="EMBL" id="MBW63273.1"/>
    </source>
</evidence>
<reference evidence="1" key="1">
    <citation type="submission" date="2018-01" db="EMBL/GenBank/DDBJ databases">
        <title>An insight into the sialome of Amazonian anophelines.</title>
        <authorList>
            <person name="Ribeiro J.M."/>
            <person name="Scarpassa V."/>
            <person name="Calvo E."/>
        </authorList>
    </citation>
    <scope>NUCLEOTIDE SEQUENCE</scope>
    <source>
        <tissue evidence="1">Salivary glands</tissue>
    </source>
</reference>
<accession>A0A2M4CD75</accession>
<sequence>MNSFFILFSKFSWNHLILLSLSLSLSLRFSLYPSTMYFELYSPHMLSTCLYPQRIRARFLTFSQARLFFFNFCL</sequence>
<name>A0A2M4CD75_9DIPT</name>
<organism evidence="1">
    <name type="scientific">Anopheles marajoara</name>
    <dbReference type="NCBI Taxonomy" id="58244"/>
    <lineage>
        <taxon>Eukaryota</taxon>
        <taxon>Metazoa</taxon>
        <taxon>Ecdysozoa</taxon>
        <taxon>Arthropoda</taxon>
        <taxon>Hexapoda</taxon>
        <taxon>Insecta</taxon>
        <taxon>Pterygota</taxon>
        <taxon>Neoptera</taxon>
        <taxon>Endopterygota</taxon>
        <taxon>Diptera</taxon>
        <taxon>Nematocera</taxon>
        <taxon>Culicoidea</taxon>
        <taxon>Culicidae</taxon>
        <taxon>Anophelinae</taxon>
        <taxon>Anopheles</taxon>
    </lineage>
</organism>
<dbReference type="EMBL" id="GGFJ01014132">
    <property type="protein sequence ID" value="MBW63273.1"/>
    <property type="molecule type" value="Transcribed_RNA"/>
</dbReference>
<proteinExistence type="predicted"/>